<evidence type="ECO:0000256" key="3">
    <source>
        <dbReference type="ARBA" id="ARBA00023002"/>
    </source>
</evidence>
<dbReference type="PANTHER" id="PTHR44379:SF8">
    <property type="entry name" value="XANTHINE DEHYDROGENASE IRON-SULFUR-BINDING SUBUNIT XDHC-RELATED"/>
    <property type="match status" value="1"/>
</dbReference>
<reference evidence="7 8" key="1">
    <citation type="submission" date="2020-08" db="EMBL/GenBank/DDBJ databases">
        <authorList>
            <person name="Liu C."/>
            <person name="Sun Q."/>
        </authorList>
    </citation>
    <scope>NUCLEOTIDE SEQUENCE [LARGE SCALE GENOMIC DNA]</scope>
    <source>
        <strain evidence="7 8">NSJ-57</strain>
    </source>
</reference>
<dbReference type="InterPro" id="IPR012675">
    <property type="entry name" value="Beta-grasp_dom_sf"/>
</dbReference>
<sequence>MLLNLNVNGRIREIAISPDEYLLDVLRKLGYLSVKRGCDTGSCGLCTVLVDDKPVLSCSTLAVRVHGKKITTIEGCKKEAEQFAEFMAAEGAEQCGFCAPGFTLTVLAMMKEYDNPTDEEILHYLNGNLCRCSGYMSQLRGIKNYMEAVKKDENSK</sequence>
<dbReference type="SUPFAM" id="SSF47741">
    <property type="entry name" value="CO dehydrogenase ISP C-domain like"/>
    <property type="match status" value="1"/>
</dbReference>
<keyword evidence="8" id="KW-1185">Reference proteome</keyword>
<dbReference type="Gene3D" id="3.10.20.30">
    <property type="match status" value="1"/>
</dbReference>
<accession>A0A7G9GY24</accession>
<dbReference type="InterPro" id="IPR002888">
    <property type="entry name" value="2Fe-2S-bd"/>
</dbReference>
<evidence type="ECO:0000256" key="4">
    <source>
        <dbReference type="ARBA" id="ARBA00023004"/>
    </source>
</evidence>
<dbReference type="CDD" id="cd00207">
    <property type="entry name" value="fer2"/>
    <property type="match status" value="1"/>
</dbReference>
<dbReference type="GO" id="GO:0051537">
    <property type="term" value="F:2 iron, 2 sulfur cluster binding"/>
    <property type="evidence" value="ECO:0007669"/>
    <property type="project" value="UniProtKB-KW"/>
</dbReference>
<keyword evidence="2" id="KW-0479">Metal-binding</keyword>
<dbReference type="RefSeq" id="WP_101474980.1">
    <property type="nucleotide sequence ID" value="NZ_CP060637.1"/>
</dbReference>
<dbReference type="PANTHER" id="PTHR44379">
    <property type="entry name" value="OXIDOREDUCTASE WITH IRON-SULFUR SUBUNIT"/>
    <property type="match status" value="1"/>
</dbReference>
<evidence type="ECO:0000313" key="8">
    <source>
        <dbReference type="Proteomes" id="UP000515913"/>
    </source>
</evidence>
<evidence type="ECO:0000313" key="7">
    <source>
        <dbReference type="EMBL" id="QNM15706.1"/>
    </source>
</evidence>
<dbReference type="InterPro" id="IPR036884">
    <property type="entry name" value="2Fe-2S-bd_dom_sf"/>
</dbReference>
<evidence type="ECO:0000259" key="6">
    <source>
        <dbReference type="PROSITE" id="PS51085"/>
    </source>
</evidence>
<dbReference type="InterPro" id="IPR036010">
    <property type="entry name" value="2Fe-2S_ferredoxin-like_sf"/>
</dbReference>
<dbReference type="Gene3D" id="1.10.150.120">
    <property type="entry name" value="[2Fe-2S]-binding domain"/>
    <property type="match status" value="1"/>
</dbReference>
<keyword evidence="3" id="KW-0560">Oxidoreductase</keyword>
<proteinExistence type="predicted"/>
<dbReference type="InterPro" id="IPR051452">
    <property type="entry name" value="Diverse_Oxidoreductases"/>
</dbReference>
<evidence type="ECO:0000256" key="2">
    <source>
        <dbReference type="ARBA" id="ARBA00022723"/>
    </source>
</evidence>
<dbReference type="InterPro" id="IPR001041">
    <property type="entry name" value="2Fe-2S_ferredoxin-type"/>
</dbReference>
<dbReference type="AlphaFoldDB" id="A0A7G9GY24"/>
<name>A0A7G9GY24_9FUSO</name>
<dbReference type="InterPro" id="IPR006058">
    <property type="entry name" value="2Fe2S_fd_BS"/>
</dbReference>
<dbReference type="Pfam" id="PF01799">
    <property type="entry name" value="Fer2_2"/>
    <property type="match status" value="1"/>
</dbReference>
<keyword evidence="4" id="KW-0408">Iron</keyword>
<dbReference type="Pfam" id="PF00111">
    <property type="entry name" value="Fer2"/>
    <property type="match status" value="1"/>
</dbReference>
<dbReference type="SUPFAM" id="SSF54292">
    <property type="entry name" value="2Fe-2S ferredoxin-like"/>
    <property type="match status" value="1"/>
</dbReference>
<dbReference type="EMBL" id="CP060637">
    <property type="protein sequence ID" value="QNM15706.1"/>
    <property type="molecule type" value="Genomic_DNA"/>
</dbReference>
<dbReference type="GO" id="GO:0016491">
    <property type="term" value="F:oxidoreductase activity"/>
    <property type="evidence" value="ECO:0007669"/>
    <property type="project" value="UniProtKB-KW"/>
</dbReference>
<dbReference type="Proteomes" id="UP000515913">
    <property type="component" value="Chromosome"/>
</dbReference>
<keyword evidence="5" id="KW-0411">Iron-sulfur</keyword>
<feature type="domain" description="2Fe-2S ferredoxin-type" evidence="6">
    <location>
        <begin position="1"/>
        <end position="76"/>
    </location>
</feature>
<evidence type="ECO:0000256" key="5">
    <source>
        <dbReference type="ARBA" id="ARBA00023014"/>
    </source>
</evidence>
<dbReference type="GO" id="GO:0046872">
    <property type="term" value="F:metal ion binding"/>
    <property type="evidence" value="ECO:0007669"/>
    <property type="project" value="UniProtKB-KW"/>
</dbReference>
<gene>
    <name evidence="7" type="ORF">H9Q81_02380</name>
</gene>
<evidence type="ECO:0000256" key="1">
    <source>
        <dbReference type="ARBA" id="ARBA00022714"/>
    </source>
</evidence>
<organism evidence="7 8">
    <name type="scientific">Fusobacterium hominis</name>
    <dbReference type="NCBI Taxonomy" id="2764326"/>
    <lineage>
        <taxon>Bacteria</taxon>
        <taxon>Fusobacteriati</taxon>
        <taxon>Fusobacteriota</taxon>
        <taxon>Fusobacteriia</taxon>
        <taxon>Fusobacteriales</taxon>
        <taxon>Fusobacteriaceae</taxon>
        <taxon>Fusobacterium</taxon>
    </lineage>
</organism>
<keyword evidence="1" id="KW-0001">2Fe-2S</keyword>
<dbReference type="PROSITE" id="PS00197">
    <property type="entry name" value="2FE2S_FER_1"/>
    <property type="match status" value="1"/>
</dbReference>
<protein>
    <submittedName>
        <fullName evidence="7">(2Fe-2S)-binding protein</fullName>
    </submittedName>
</protein>
<dbReference type="KEGG" id="fho:H9Q81_02380"/>
<dbReference type="PROSITE" id="PS51085">
    <property type="entry name" value="2FE2S_FER_2"/>
    <property type="match status" value="1"/>
</dbReference>